<organism evidence="1">
    <name type="scientific">marine sediment metagenome</name>
    <dbReference type="NCBI Taxonomy" id="412755"/>
    <lineage>
        <taxon>unclassified sequences</taxon>
        <taxon>metagenomes</taxon>
        <taxon>ecological metagenomes</taxon>
    </lineage>
</organism>
<protein>
    <recommendedName>
        <fullName evidence="2">Uroporphyrinogen decarboxylase (URO-D) domain-containing protein</fullName>
    </recommendedName>
</protein>
<evidence type="ECO:0008006" key="2">
    <source>
        <dbReference type="Google" id="ProtNLM"/>
    </source>
</evidence>
<dbReference type="Gene3D" id="3.20.20.210">
    <property type="match status" value="1"/>
</dbReference>
<dbReference type="EMBL" id="BARS01030098">
    <property type="protein sequence ID" value="GAG17891.1"/>
    <property type="molecule type" value="Genomic_DNA"/>
</dbReference>
<proteinExistence type="predicted"/>
<accession>X0WYR9</accession>
<sequence length="107" mass="11836">PVPCIIGGDTTPILDAILETGTGYVVCPIETDQEAFMRKIWDRTDVRVRVNTSSQVMVHGTREELCHEVERIKRLTAGRANVCLGTGALPYETPPQNVLRLSELCRG</sequence>
<dbReference type="InterPro" id="IPR038071">
    <property type="entry name" value="UROD/MetE-like_sf"/>
</dbReference>
<dbReference type="AlphaFoldDB" id="X0WYR9"/>
<name>X0WYR9_9ZZZZ</name>
<evidence type="ECO:0000313" key="1">
    <source>
        <dbReference type="EMBL" id="GAG17891.1"/>
    </source>
</evidence>
<gene>
    <name evidence="1" type="ORF">S01H1_46976</name>
</gene>
<feature type="non-terminal residue" evidence="1">
    <location>
        <position position="1"/>
    </location>
</feature>
<comment type="caution">
    <text evidence="1">The sequence shown here is derived from an EMBL/GenBank/DDBJ whole genome shotgun (WGS) entry which is preliminary data.</text>
</comment>
<reference evidence="1" key="1">
    <citation type="journal article" date="2014" name="Front. Microbiol.">
        <title>High frequency of phylogenetically diverse reductive dehalogenase-homologous genes in deep subseafloor sedimentary metagenomes.</title>
        <authorList>
            <person name="Kawai M."/>
            <person name="Futagami T."/>
            <person name="Toyoda A."/>
            <person name="Takaki Y."/>
            <person name="Nishi S."/>
            <person name="Hori S."/>
            <person name="Arai W."/>
            <person name="Tsubouchi T."/>
            <person name="Morono Y."/>
            <person name="Uchiyama I."/>
            <person name="Ito T."/>
            <person name="Fujiyama A."/>
            <person name="Inagaki F."/>
            <person name="Takami H."/>
        </authorList>
    </citation>
    <scope>NUCLEOTIDE SEQUENCE</scope>
    <source>
        <strain evidence="1">Expedition CK06-06</strain>
    </source>
</reference>